<dbReference type="EMBL" id="JACIEM010000004">
    <property type="protein sequence ID" value="MBB4004466.1"/>
    <property type="molecule type" value="Genomic_DNA"/>
</dbReference>
<feature type="domain" description="NusG-like N-terminal" evidence="2">
    <location>
        <begin position="38"/>
        <end position="138"/>
    </location>
</feature>
<gene>
    <name evidence="3" type="ORF">GGR03_003554</name>
</gene>
<dbReference type="CDD" id="cd06091">
    <property type="entry name" value="KOW_NusG"/>
    <property type="match status" value="1"/>
</dbReference>
<dbReference type="SUPFAM" id="SSF82679">
    <property type="entry name" value="N-utilization substance G protein NusG, N-terminal domain"/>
    <property type="match status" value="1"/>
</dbReference>
<dbReference type="InterPro" id="IPR036735">
    <property type="entry name" value="NGN_dom_sf"/>
</dbReference>
<keyword evidence="1" id="KW-0804">Transcription</keyword>
<dbReference type="Gene3D" id="3.30.70.940">
    <property type="entry name" value="NusG, N-terminal domain"/>
    <property type="match status" value="1"/>
</dbReference>
<sequence>MSKPEVSPPDATPVLSMRDRTSGYDVAPDIIDVAATLHWYALQVPPQKEFVAQKILRRYGLKTFVPVRTEFRHSSKKSRHLRLPKQPVRFAVAPRYVLAGFEPGRPLWFNLFALPCISGAVGIDGAPIMLPTKEVVKLIRRTATGVNAPEAQRFMRTHHEFGVGDDVRVVDGPFEGMVVPVVGIAQGLARLEMKLFGGAVDDVRVPLDYLEAA</sequence>
<evidence type="ECO:0000256" key="1">
    <source>
        <dbReference type="ARBA" id="ARBA00023163"/>
    </source>
</evidence>
<dbReference type="GO" id="GO:0006354">
    <property type="term" value="P:DNA-templated transcription elongation"/>
    <property type="evidence" value="ECO:0007669"/>
    <property type="project" value="InterPro"/>
</dbReference>
<dbReference type="InterPro" id="IPR006645">
    <property type="entry name" value="NGN-like_dom"/>
</dbReference>
<organism evidence="3 4">
    <name type="scientific">Aurantimonas endophytica</name>
    <dbReference type="NCBI Taxonomy" id="1522175"/>
    <lineage>
        <taxon>Bacteria</taxon>
        <taxon>Pseudomonadati</taxon>
        <taxon>Pseudomonadota</taxon>
        <taxon>Alphaproteobacteria</taxon>
        <taxon>Hyphomicrobiales</taxon>
        <taxon>Aurantimonadaceae</taxon>
        <taxon>Aurantimonas</taxon>
    </lineage>
</organism>
<keyword evidence="4" id="KW-1185">Reference proteome</keyword>
<dbReference type="InterPro" id="IPR014722">
    <property type="entry name" value="Rib_uL2_dom2"/>
</dbReference>
<dbReference type="Gene3D" id="2.30.30.30">
    <property type="match status" value="1"/>
</dbReference>
<dbReference type="AlphaFoldDB" id="A0A7W6HFZ8"/>
<protein>
    <submittedName>
        <fullName evidence="3">Transcription antitermination factor NusG</fullName>
    </submittedName>
</protein>
<dbReference type="Proteomes" id="UP000588647">
    <property type="component" value="Unassembled WGS sequence"/>
</dbReference>
<proteinExistence type="predicted"/>
<evidence type="ECO:0000313" key="3">
    <source>
        <dbReference type="EMBL" id="MBB4004466.1"/>
    </source>
</evidence>
<accession>A0A7W6HFZ8</accession>
<dbReference type="Pfam" id="PF02357">
    <property type="entry name" value="NusG"/>
    <property type="match status" value="1"/>
</dbReference>
<evidence type="ECO:0000259" key="2">
    <source>
        <dbReference type="Pfam" id="PF02357"/>
    </source>
</evidence>
<evidence type="ECO:0000313" key="4">
    <source>
        <dbReference type="Proteomes" id="UP000588647"/>
    </source>
</evidence>
<comment type="caution">
    <text evidence="3">The sequence shown here is derived from an EMBL/GenBank/DDBJ whole genome shotgun (WGS) entry which is preliminary data.</text>
</comment>
<name>A0A7W6HFZ8_9HYPH</name>
<dbReference type="RefSeq" id="WP_183210031.1">
    <property type="nucleotide sequence ID" value="NZ_JAAAMM010000004.1"/>
</dbReference>
<reference evidence="3 4" key="1">
    <citation type="submission" date="2020-08" db="EMBL/GenBank/DDBJ databases">
        <title>Genomic Encyclopedia of Type Strains, Phase IV (KMG-IV): sequencing the most valuable type-strain genomes for metagenomic binning, comparative biology and taxonomic classification.</title>
        <authorList>
            <person name="Goeker M."/>
        </authorList>
    </citation>
    <scope>NUCLEOTIDE SEQUENCE [LARGE SCALE GENOMIC DNA]</scope>
    <source>
        <strain evidence="3 4">DSM 103570</strain>
    </source>
</reference>